<dbReference type="EMBL" id="VBPB01000071">
    <property type="protein sequence ID" value="TMQ73361.1"/>
    <property type="molecule type" value="Genomic_DNA"/>
</dbReference>
<comment type="subcellular location">
    <subcellularLocation>
        <location evidence="1">Membrane</location>
        <topology evidence="1">Single-pass membrane protein</topology>
    </subcellularLocation>
</comment>
<dbReference type="Proteomes" id="UP000319771">
    <property type="component" value="Unassembled WGS sequence"/>
</dbReference>
<comment type="similarity">
    <text evidence="2">Belongs to the membrane fusion protein (MFP) (TC 8.A.1) family.</text>
</comment>
<evidence type="ECO:0000313" key="10">
    <source>
        <dbReference type="Proteomes" id="UP000319771"/>
    </source>
</evidence>
<gene>
    <name evidence="9" type="ORF">E6K81_04835</name>
</gene>
<dbReference type="Pfam" id="PF26002">
    <property type="entry name" value="Beta-barrel_AprE"/>
    <property type="match status" value="1"/>
</dbReference>
<feature type="transmembrane region" description="Helical" evidence="7">
    <location>
        <begin position="28"/>
        <end position="50"/>
    </location>
</feature>
<dbReference type="InterPro" id="IPR006144">
    <property type="entry name" value="Secretion_HlyD_CS"/>
</dbReference>
<organism evidence="9 10">
    <name type="scientific">Eiseniibacteriota bacterium</name>
    <dbReference type="NCBI Taxonomy" id="2212470"/>
    <lineage>
        <taxon>Bacteria</taxon>
        <taxon>Candidatus Eiseniibacteriota</taxon>
    </lineage>
</organism>
<dbReference type="PANTHER" id="PTHR30386:SF28">
    <property type="entry name" value="EXPORTED PROTEIN"/>
    <property type="match status" value="1"/>
</dbReference>
<evidence type="ECO:0000256" key="1">
    <source>
        <dbReference type="ARBA" id="ARBA00004167"/>
    </source>
</evidence>
<dbReference type="InterPro" id="IPR058982">
    <property type="entry name" value="Beta-barrel_AprE"/>
</dbReference>
<evidence type="ECO:0000259" key="8">
    <source>
        <dbReference type="Pfam" id="PF26002"/>
    </source>
</evidence>
<dbReference type="AlphaFoldDB" id="A0A538UBU4"/>
<dbReference type="GO" id="GO:0009306">
    <property type="term" value="P:protein secretion"/>
    <property type="evidence" value="ECO:0007669"/>
    <property type="project" value="InterPro"/>
</dbReference>
<feature type="domain" description="AprE-like beta-barrel" evidence="8">
    <location>
        <begin position="308"/>
        <end position="402"/>
    </location>
</feature>
<name>A0A538UBU4_UNCEI</name>
<proteinExistence type="inferred from homology"/>
<evidence type="ECO:0000313" key="9">
    <source>
        <dbReference type="EMBL" id="TMQ73361.1"/>
    </source>
</evidence>
<comment type="caution">
    <text evidence="9">The sequence shown here is derived from an EMBL/GenBank/DDBJ whole genome shotgun (WGS) entry which is preliminary data.</text>
</comment>
<evidence type="ECO:0000256" key="6">
    <source>
        <dbReference type="ARBA" id="ARBA00023136"/>
    </source>
</evidence>
<evidence type="ECO:0000256" key="3">
    <source>
        <dbReference type="ARBA" id="ARBA00022448"/>
    </source>
</evidence>
<dbReference type="PANTHER" id="PTHR30386">
    <property type="entry name" value="MEMBRANE FUSION SUBUNIT OF EMRAB-TOLC MULTIDRUG EFFLUX PUMP"/>
    <property type="match status" value="1"/>
</dbReference>
<dbReference type="PRINTS" id="PR01490">
    <property type="entry name" value="RTXTOXIND"/>
</dbReference>
<sequence length="425" mass="46745">MNQPLFRPEVLAERQTQWLGTVLLAPRLSYRLFATFAAFAILAMVALLFVGTYTRKAHIVGWLVPSLGLVQVFAPQTAVVSKIAVTEGSEVHKGDRLLVLSTELQSSARGATQSAIAGRLEARRSSLSEGRQELERLGVQREQSLAERLSALGVQLAELDSSVALQTERVRIARDAEARQREIHARGLISDREFQAATEGRLDQESHLRELTRSRAAAKGEYLTLQGELQDQPLQSRTDVANVDREIAQVEQDLAEVESRREIMIPAPESGTVTSIQAENGGRADPKVPLMTLVPAGSTLEAHLFSPSRSIGFLRPGQRVVLQFEAYPSQKFGTYEGVVTSISRSSINPGELPTQIAGLTRLTGSSSEPVYRITVGLKRQSVSVYGRAVPLQPGMLLEADVLIERRRLVDWILDPVYRITRSHAS</sequence>
<keyword evidence="5 7" id="KW-1133">Transmembrane helix</keyword>
<keyword evidence="6 7" id="KW-0472">Membrane</keyword>
<protein>
    <submittedName>
        <fullName evidence="9">HlyD family efflux transporter periplasmic adaptor subunit</fullName>
    </submittedName>
</protein>
<dbReference type="InterPro" id="IPR050739">
    <property type="entry name" value="MFP"/>
</dbReference>
<keyword evidence="4 7" id="KW-0812">Transmembrane</keyword>
<evidence type="ECO:0000256" key="4">
    <source>
        <dbReference type="ARBA" id="ARBA00022692"/>
    </source>
</evidence>
<dbReference type="GO" id="GO:0016020">
    <property type="term" value="C:membrane"/>
    <property type="evidence" value="ECO:0007669"/>
    <property type="project" value="UniProtKB-SubCell"/>
</dbReference>
<evidence type="ECO:0000256" key="2">
    <source>
        <dbReference type="ARBA" id="ARBA00009477"/>
    </source>
</evidence>
<keyword evidence="3" id="KW-0813">Transport</keyword>
<dbReference type="Gene3D" id="2.40.30.170">
    <property type="match status" value="1"/>
</dbReference>
<accession>A0A538UBU4</accession>
<evidence type="ECO:0000256" key="5">
    <source>
        <dbReference type="ARBA" id="ARBA00022989"/>
    </source>
</evidence>
<reference evidence="9 10" key="1">
    <citation type="journal article" date="2019" name="Nat. Microbiol.">
        <title>Mediterranean grassland soil C-N compound turnover is dependent on rainfall and depth, and is mediated by genomically divergent microorganisms.</title>
        <authorList>
            <person name="Diamond S."/>
            <person name="Andeer P.F."/>
            <person name="Li Z."/>
            <person name="Crits-Christoph A."/>
            <person name="Burstein D."/>
            <person name="Anantharaman K."/>
            <person name="Lane K.R."/>
            <person name="Thomas B.C."/>
            <person name="Pan C."/>
            <person name="Northen T.R."/>
            <person name="Banfield J.F."/>
        </authorList>
    </citation>
    <scope>NUCLEOTIDE SEQUENCE [LARGE SCALE GENOMIC DNA]</scope>
    <source>
        <strain evidence="9">WS_11</strain>
    </source>
</reference>
<evidence type="ECO:0000256" key="7">
    <source>
        <dbReference type="SAM" id="Phobius"/>
    </source>
</evidence>
<dbReference type="Gene3D" id="2.40.50.100">
    <property type="match status" value="1"/>
</dbReference>
<dbReference type="PROSITE" id="PS00543">
    <property type="entry name" value="HLYD_FAMILY"/>
    <property type="match status" value="1"/>
</dbReference>
<feature type="transmembrane region" description="Helical" evidence="7">
    <location>
        <begin position="57"/>
        <end position="74"/>
    </location>
</feature>